<dbReference type="HOGENOM" id="CLU_620010_0_0_1"/>
<dbReference type="EMBL" id="AMQN01014351">
    <property type="status" value="NOT_ANNOTATED_CDS"/>
    <property type="molecule type" value="Genomic_DNA"/>
</dbReference>
<reference evidence="5" key="1">
    <citation type="submission" date="2012-12" db="EMBL/GenBank/DDBJ databases">
        <authorList>
            <person name="Hellsten U."/>
            <person name="Grimwood J."/>
            <person name="Chapman J.A."/>
            <person name="Shapiro H."/>
            <person name="Aerts A."/>
            <person name="Otillar R.P."/>
            <person name="Terry A.Y."/>
            <person name="Boore J.L."/>
            <person name="Simakov O."/>
            <person name="Marletaz F."/>
            <person name="Cho S.-J."/>
            <person name="Edsinger-Gonzales E."/>
            <person name="Havlak P."/>
            <person name="Kuo D.-H."/>
            <person name="Larsson T."/>
            <person name="Lv J."/>
            <person name="Arendt D."/>
            <person name="Savage R."/>
            <person name="Osoegawa K."/>
            <person name="de Jong P."/>
            <person name="Lindberg D.R."/>
            <person name="Seaver E.C."/>
            <person name="Weisblat D.A."/>
            <person name="Putnam N.H."/>
            <person name="Grigoriev I.V."/>
            <person name="Rokhsar D.S."/>
        </authorList>
    </citation>
    <scope>NUCLEOTIDE SEQUENCE</scope>
    <source>
        <strain evidence="5">I ESC-2004</strain>
    </source>
</reference>
<proteinExistence type="predicted"/>
<dbReference type="EnsemblMetazoa" id="CapteT222420">
    <property type="protein sequence ID" value="CapteP222420"/>
    <property type="gene ID" value="CapteG222420"/>
</dbReference>
<reference evidence="3 5" key="2">
    <citation type="journal article" date="2013" name="Nature">
        <title>Insights into bilaterian evolution from three spiralian genomes.</title>
        <authorList>
            <person name="Simakov O."/>
            <person name="Marletaz F."/>
            <person name="Cho S.J."/>
            <person name="Edsinger-Gonzales E."/>
            <person name="Havlak P."/>
            <person name="Hellsten U."/>
            <person name="Kuo D.H."/>
            <person name="Larsson T."/>
            <person name="Lv J."/>
            <person name="Arendt D."/>
            <person name="Savage R."/>
            <person name="Osoegawa K."/>
            <person name="de Jong P."/>
            <person name="Grimwood J."/>
            <person name="Chapman J.A."/>
            <person name="Shapiro H."/>
            <person name="Aerts A."/>
            <person name="Otillar R.P."/>
            <person name="Terry A.Y."/>
            <person name="Boore J.L."/>
            <person name="Grigoriev I.V."/>
            <person name="Lindberg D.R."/>
            <person name="Seaver E.C."/>
            <person name="Weisblat D.A."/>
            <person name="Putnam N.H."/>
            <person name="Rokhsar D.S."/>
        </authorList>
    </citation>
    <scope>NUCLEOTIDE SEQUENCE</scope>
    <source>
        <strain evidence="3 5">I ESC-2004</strain>
    </source>
</reference>
<dbReference type="OMA" id="HAENVHI"/>
<protein>
    <submittedName>
        <fullName evidence="3 4">Uncharacterized protein</fullName>
    </submittedName>
</protein>
<keyword evidence="2" id="KW-1133">Transmembrane helix</keyword>
<evidence type="ECO:0000256" key="2">
    <source>
        <dbReference type="SAM" id="Phobius"/>
    </source>
</evidence>
<accession>R7T9Q0</accession>
<organism evidence="3">
    <name type="scientific">Capitella teleta</name>
    <name type="common">Polychaete worm</name>
    <dbReference type="NCBI Taxonomy" id="283909"/>
    <lineage>
        <taxon>Eukaryota</taxon>
        <taxon>Metazoa</taxon>
        <taxon>Spiralia</taxon>
        <taxon>Lophotrochozoa</taxon>
        <taxon>Annelida</taxon>
        <taxon>Polychaeta</taxon>
        <taxon>Sedentaria</taxon>
        <taxon>Scolecida</taxon>
        <taxon>Capitellidae</taxon>
        <taxon>Capitella</taxon>
    </lineage>
</organism>
<dbReference type="EMBL" id="AMQN01014352">
    <property type="status" value="NOT_ANNOTATED_CDS"/>
    <property type="molecule type" value="Genomic_DNA"/>
</dbReference>
<dbReference type="Proteomes" id="UP000014760">
    <property type="component" value="Unassembled WGS sequence"/>
</dbReference>
<sequence>MGKKETAALERRRRDARRQARMLASSLRVALDDADGNVLDVRFHLSELEMALDELRAVQRDYSMTLDDVDYEGDADEAYEFLKELSLFFVFILCNVTLVDVMRIYGGWVVYYPTGGCMLWNVQRSSRQHLDTDPVVGVMGLDFSMNVFYYYLTDTFTECEDRSYNGCFIIDDGGFVVMHRDWLNLQRPQDAYNIHISKKEPGVAKTLIENNIMQRRGCINHEQLLKQYTWLVSMQSDSLDYNNFVIYNIRETNLFVVLLKNRVDDIISACLQISASLPICVSYTEVECPCADKLEFSYCDNELEIDTDTDPPCAPFVDAAPMVGSFSSRSNLEPCHDYQCEGRPERECIVTTTCTWNGKSCSVHSPKEKGSSKTTVIAVVVVLLVVVAIAAVVGGIFYWKRKGSPATTSNSAGRSASYVNDSFDMGRHEPPPSYGDVCESNN</sequence>
<keyword evidence="5" id="KW-1185">Reference proteome</keyword>
<dbReference type="STRING" id="283909.R7T9Q0"/>
<feature type="region of interest" description="Disordered" evidence="1">
    <location>
        <begin position="421"/>
        <end position="442"/>
    </location>
</feature>
<evidence type="ECO:0000313" key="5">
    <source>
        <dbReference type="Proteomes" id="UP000014760"/>
    </source>
</evidence>
<gene>
    <name evidence="3" type="ORF">CAPTEDRAFT_222420</name>
</gene>
<keyword evidence="2" id="KW-0812">Transmembrane</keyword>
<dbReference type="EMBL" id="KB310907">
    <property type="protein sequence ID" value="ELT90478.1"/>
    <property type="molecule type" value="Genomic_DNA"/>
</dbReference>
<dbReference type="OrthoDB" id="6365798at2759"/>
<evidence type="ECO:0000256" key="1">
    <source>
        <dbReference type="SAM" id="MobiDB-lite"/>
    </source>
</evidence>
<keyword evidence="2" id="KW-0472">Membrane</keyword>
<feature type="transmembrane region" description="Helical" evidence="2">
    <location>
        <begin position="376"/>
        <end position="399"/>
    </location>
</feature>
<evidence type="ECO:0000313" key="4">
    <source>
        <dbReference type="EnsemblMetazoa" id="CapteP222420"/>
    </source>
</evidence>
<reference evidence="4" key="3">
    <citation type="submission" date="2015-06" db="UniProtKB">
        <authorList>
            <consortium name="EnsemblMetazoa"/>
        </authorList>
    </citation>
    <scope>IDENTIFICATION</scope>
</reference>
<name>R7T9Q0_CAPTE</name>
<dbReference type="AlphaFoldDB" id="R7T9Q0"/>
<evidence type="ECO:0000313" key="3">
    <source>
        <dbReference type="EMBL" id="ELT90478.1"/>
    </source>
</evidence>